<evidence type="ECO:0000256" key="1">
    <source>
        <dbReference type="ARBA" id="ARBA00004141"/>
    </source>
</evidence>
<dbReference type="SUPFAM" id="SSF81340">
    <property type="entry name" value="Clc chloride channel"/>
    <property type="match status" value="1"/>
</dbReference>
<dbReference type="PANTHER" id="PTHR43427">
    <property type="entry name" value="CHLORIDE CHANNEL PROTEIN CLC-E"/>
    <property type="match status" value="1"/>
</dbReference>
<feature type="transmembrane region" description="Helical" evidence="5">
    <location>
        <begin position="261"/>
        <end position="279"/>
    </location>
</feature>
<feature type="transmembrane region" description="Helical" evidence="5">
    <location>
        <begin position="384"/>
        <end position="402"/>
    </location>
</feature>
<dbReference type="EMBL" id="DWWT01000008">
    <property type="protein sequence ID" value="HJC05045.1"/>
    <property type="molecule type" value="Genomic_DNA"/>
</dbReference>
<dbReference type="InterPro" id="IPR050368">
    <property type="entry name" value="ClC-type_chloride_channel"/>
</dbReference>
<dbReference type="InterPro" id="IPR014743">
    <property type="entry name" value="Cl-channel_core"/>
</dbReference>
<evidence type="ECO:0000256" key="2">
    <source>
        <dbReference type="ARBA" id="ARBA00022692"/>
    </source>
</evidence>
<reference evidence="6" key="1">
    <citation type="journal article" date="2021" name="PeerJ">
        <title>Extensive microbial diversity within the chicken gut microbiome revealed by metagenomics and culture.</title>
        <authorList>
            <person name="Gilroy R."/>
            <person name="Ravi A."/>
            <person name="Getino M."/>
            <person name="Pursley I."/>
            <person name="Horton D.L."/>
            <person name="Alikhan N.F."/>
            <person name="Baker D."/>
            <person name="Gharbi K."/>
            <person name="Hall N."/>
            <person name="Watson M."/>
            <person name="Adriaenssens E.M."/>
            <person name="Foster-Nyarko E."/>
            <person name="Jarju S."/>
            <person name="Secka A."/>
            <person name="Antonio M."/>
            <person name="Oren A."/>
            <person name="Chaudhuri R.R."/>
            <person name="La Ragione R."/>
            <person name="Hildebrand F."/>
            <person name="Pallen M.J."/>
        </authorList>
    </citation>
    <scope>NUCLEOTIDE SEQUENCE</scope>
    <source>
        <strain evidence="6">CHK180-15479</strain>
    </source>
</reference>
<evidence type="ECO:0000256" key="5">
    <source>
        <dbReference type="SAM" id="Phobius"/>
    </source>
</evidence>
<feature type="transmembrane region" description="Helical" evidence="5">
    <location>
        <begin position="183"/>
        <end position="205"/>
    </location>
</feature>
<accession>A0A9D2SG82</accession>
<feature type="transmembrane region" description="Helical" evidence="5">
    <location>
        <begin position="325"/>
        <end position="345"/>
    </location>
</feature>
<dbReference type="GO" id="GO:0016020">
    <property type="term" value="C:membrane"/>
    <property type="evidence" value="ECO:0007669"/>
    <property type="project" value="UniProtKB-SubCell"/>
</dbReference>
<feature type="transmembrane region" description="Helical" evidence="5">
    <location>
        <begin position="56"/>
        <end position="75"/>
    </location>
</feature>
<comment type="subcellular location">
    <subcellularLocation>
        <location evidence="1">Membrane</location>
        <topology evidence="1">Multi-pass membrane protein</topology>
    </subcellularLocation>
</comment>
<feature type="transmembrane region" description="Helical" evidence="5">
    <location>
        <begin position="357"/>
        <end position="378"/>
    </location>
</feature>
<dbReference type="InterPro" id="IPR001807">
    <property type="entry name" value="ClC"/>
</dbReference>
<dbReference type="Proteomes" id="UP000823910">
    <property type="component" value="Unassembled WGS sequence"/>
</dbReference>
<evidence type="ECO:0000313" key="7">
    <source>
        <dbReference type="Proteomes" id="UP000823910"/>
    </source>
</evidence>
<protein>
    <submittedName>
        <fullName evidence="6">Chloride channel protein</fullName>
    </submittedName>
</protein>
<reference evidence="6" key="2">
    <citation type="submission" date="2021-04" db="EMBL/GenBank/DDBJ databases">
        <authorList>
            <person name="Gilroy R."/>
        </authorList>
    </citation>
    <scope>NUCLEOTIDE SEQUENCE</scope>
    <source>
        <strain evidence="6">CHK180-15479</strain>
    </source>
</reference>
<dbReference type="GO" id="GO:0015108">
    <property type="term" value="F:chloride transmembrane transporter activity"/>
    <property type="evidence" value="ECO:0007669"/>
    <property type="project" value="InterPro"/>
</dbReference>
<keyword evidence="4 5" id="KW-0472">Membrane</keyword>
<dbReference type="PANTHER" id="PTHR43427:SF12">
    <property type="entry name" value="CHLORIDE TRANSPORTER"/>
    <property type="match status" value="1"/>
</dbReference>
<keyword evidence="2 5" id="KW-0812">Transmembrane</keyword>
<evidence type="ECO:0000256" key="4">
    <source>
        <dbReference type="ARBA" id="ARBA00023136"/>
    </source>
</evidence>
<feature type="transmembrane region" description="Helical" evidence="5">
    <location>
        <begin position="21"/>
        <end position="44"/>
    </location>
</feature>
<comment type="caution">
    <text evidence="6">The sequence shown here is derived from an EMBL/GenBank/DDBJ whole genome shotgun (WGS) entry which is preliminary data.</text>
</comment>
<gene>
    <name evidence="6" type="ORF">H9704_02660</name>
</gene>
<evidence type="ECO:0000313" key="6">
    <source>
        <dbReference type="EMBL" id="HJC05045.1"/>
    </source>
</evidence>
<dbReference type="AlphaFoldDB" id="A0A9D2SG82"/>
<organism evidence="6 7">
    <name type="scientific">Candidatus Enterocloster excrementipullorum</name>
    <dbReference type="NCBI Taxonomy" id="2838559"/>
    <lineage>
        <taxon>Bacteria</taxon>
        <taxon>Bacillati</taxon>
        <taxon>Bacillota</taxon>
        <taxon>Clostridia</taxon>
        <taxon>Lachnospirales</taxon>
        <taxon>Lachnospiraceae</taxon>
        <taxon>Enterocloster</taxon>
    </lineage>
</organism>
<feature type="transmembrane region" description="Helical" evidence="5">
    <location>
        <begin position="300"/>
        <end position="319"/>
    </location>
</feature>
<evidence type="ECO:0000256" key="3">
    <source>
        <dbReference type="ARBA" id="ARBA00022989"/>
    </source>
</evidence>
<dbReference type="Gene3D" id="1.10.3080.10">
    <property type="entry name" value="Clc chloride channel"/>
    <property type="match status" value="1"/>
</dbReference>
<keyword evidence="3 5" id="KW-1133">Transmembrane helix</keyword>
<feature type="transmembrane region" description="Helical" evidence="5">
    <location>
        <begin position="151"/>
        <end position="171"/>
    </location>
</feature>
<proteinExistence type="predicted"/>
<sequence length="422" mass="44632">MIISDKKISEIRDGLLGNVRYFVKWILISLVIGIVGGSAGTLFAMGVEWATQFRGANGWTLFFMPVAGVCIVWLYQTFHEEGNRGTNMVIESISSNETVTPATGPLIFVSTILTHLVGGSTGREGAALQLGGSIGNVFAGLIRLDEKDKKVAVMCGMSAVFSALFGTPAAAGIFPLEVVSIGVMYYAALVPCIFASYTGVGIARLAGLPGENFPVVDIPPVTLGSAAFVVLLGVLCAGVSVVFCILLHTSEKTYRKLFPNPYIRILAASVLFILLTLLVGTRAYCGGSIPLIEESLEGHVSWEAFLLKMLFTAVTLGAGFKGGEIVPTLCVGASFGCAVGTLLGVSPMLCAAAGMSALFAGVTNCPVTSLILALELFGYEGMEYYSIVIAVSFALSGYYGLYGSQKFVYSKIRTEFINRRSN</sequence>
<feature type="transmembrane region" description="Helical" evidence="5">
    <location>
        <begin position="226"/>
        <end position="249"/>
    </location>
</feature>
<dbReference type="Pfam" id="PF00654">
    <property type="entry name" value="Voltage_CLC"/>
    <property type="match status" value="1"/>
</dbReference>
<name>A0A9D2SG82_9FIRM</name>